<feature type="region of interest" description="Disordered" evidence="1">
    <location>
        <begin position="1"/>
        <end position="30"/>
    </location>
</feature>
<protein>
    <submittedName>
        <fullName evidence="3">Uncharacterized protein</fullName>
    </submittedName>
</protein>
<comment type="caution">
    <text evidence="3">The sequence shown here is derived from an EMBL/GenBank/DDBJ whole genome shotgun (WGS) entry which is preliminary data.</text>
</comment>
<organism evidence="3 4">
    <name type="scientific">Striga hermonthica</name>
    <name type="common">Purple witchweed</name>
    <name type="synonym">Buchnera hermonthica</name>
    <dbReference type="NCBI Taxonomy" id="68872"/>
    <lineage>
        <taxon>Eukaryota</taxon>
        <taxon>Viridiplantae</taxon>
        <taxon>Streptophyta</taxon>
        <taxon>Embryophyta</taxon>
        <taxon>Tracheophyta</taxon>
        <taxon>Spermatophyta</taxon>
        <taxon>Magnoliopsida</taxon>
        <taxon>eudicotyledons</taxon>
        <taxon>Gunneridae</taxon>
        <taxon>Pentapetalae</taxon>
        <taxon>asterids</taxon>
        <taxon>lamiids</taxon>
        <taxon>Lamiales</taxon>
        <taxon>Orobanchaceae</taxon>
        <taxon>Buchnereae</taxon>
        <taxon>Striga</taxon>
    </lineage>
</organism>
<keyword evidence="2" id="KW-0812">Transmembrane</keyword>
<dbReference type="AlphaFoldDB" id="A0A9N7R1Y7"/>
<proteinExistence type="predicted"/>
<name>A0A9N7R1Y7_STRHE</name>
<feature type="transmembrane region" description="Helical" evidence="2">
    <location>
        <begin position="36"/>
        <end position="61"/>
    </location>
</feature>
<evidence type="ECO:0000313" key="4">
    <source>
        <dbReference type="Proteomes" id="UP001153555"/>
    </source>
</evidence>
<dbReference type="OrthoDB" id="1436591at2759"/>
<evidence type="ECO:0000256" key="2">
    <source>
        <dbReference type="SAM" id="Phobius"/>
    </source>
</evidence>
<feature type="region of interest" description="Disordered" evidence="1">
    <location>
        <begin position="75"/>
        <end position="132"/>
    </location>
</feature>
<evidence type="ECO:0000313" key="3">
    <source>
        <dbReference type="EMBL" id="CAA0807126.1"/>
    </source>
</evidence>
<evidence type="ECO:0000256" key="1">
    <source>
        <dbReference type="SAM" id="MobiDB-lite"/>
    </source>
</evidence>
<accession>A0A9N7R1Y7</accession>
<gene>
    <name evidence="3" type="ORF">SHERM_09993</name>
</gene>
<dbReference type="Proteomes" id="UP001153555">
    <property type="component" value="Unassembled WGS sequence"/>
</dbReference>
<reference evidence="3" key="1">
    <citation type="submission" date="2019-12" db="EMBL/GenBank/DDBJ databases">
        <authorList>
            <person name="Scholes J."/>
        </authorList>
    </citation>
    <scope>NUCLEOTIDE SEQUENCE</scope>
</reference>
<dbReference type="EMBL" id="CACSLK010000984">
    <property type="protein sequence ID" value="CAA0807126.1"/>
    <property type="molecule type" value="Genomic_DNA"/>
</dbReference>
<sequence length="132" mass="13800">MKIVSPPSGPGRDWRGSQPSGPGRDWRGSQPSGPGLLHGFCYNLCTAISSCFYVFCCCWLIEDCFVGRRSFPSRASPIYGSPEPPPPPPPYVGPGSQGMLGPLLGQSGHSHVGPEAHGIFGPPGPPGPVGYP</sequence>
<keyword evidence="4" id="KW-1185">Reference proteome</keyword>
<keyword evidence="2" id="KW-0472">Membrane</keyword>
<feature type="compositionally biased region" description="Pro residues" evidence="1">
    <location>
        <begin position="82"/>
        <end position="92"/>
    </location>
</feature>
<keyword evidence="2" id="KW-1133">Transmembrane helix</keyword>
<feature type="compositionally biased region" description="Pro residues" evidence="1">
    <location>
        <begin position="122"/>
        <end position="132"/>
    </location>
</feature>